<reference evidence="1" key="1">
    <citation type="submission" date="2014-06" db="EMBL/GenBank/DDBJ databases">
        <authorList>
            <person name="Ju J."/>
            <person name="Zhang J."/>
        </authorList>
    </citation>
    <scope>NUCLEOTIDE SEQUENCE</scope>
    <source>
        <strain evidence="1">SscI8</strain>
    </source>
</reference>
<dbReference type="AlphaFoldDB" id="A0A127Z577"/>
<accession>A0A127Z577</accession>
<name>A0A127Z577_9BASI</name>
<proteinExistence type="predicted"/>
<sequence>MALPQAPTTTQAVPCPTFTPSASISLGLPPPASQPPASNFSNGLPISQHLVDLSIWQSMNSAPCDPTTLTLASTWPTSLAAASSGLCVDTSTSTVLGAPVPNSPSCCHSFGTSSRWLTQCQTSHHTIASSCKWPTPLTLSVSCSQEKLFGIRPVTAQLSSQSCWSNGPPTMPSSPCPPPRPTPFNKAFAWDPLALDPSPTPSSLPCSVMPSSPLASLPWIMPAIPFAKGQPHGPGNMAPPPLTSSHWAGGAPTATNVTSTALPLTSTNLWHPPSSPFTMGHCCQPALPDMTLGASNSVSWPPVLVEDCPQLHLCLDHQVGGLGATKLEF</sequence>
<gene>
    <name evidence="1" type="ORF">SPSC_00041</name>
</gene>
<evidence type="ECO:0000313" key="1">
    <source>
        <dbReference type="EMBL" id="CDS81855.1"/>
    </source>
</evidence>
<organism evidence="1">
    <name type="scientific">Sporisorium scitamineum</name>
    <dbReference type="NCBI Taxonomy" id="49012"/>
    <lineage>
        <taxon>Eukaryota</taxon>
        <taxon>Fungi</taxon>
        <taxon>Dikarya</taxon>
        <taxon>Basidiomycota</taxon>
        <taxon>Ustilaginomycotina</taxon>
        <taxon>Ustilaginomycetes</taxon>
        <taxon>Ustilaginales</taxon>
        <taxon>Ustilaginaceae</taxon>
        <taxon>Sporisorium</taxon>
    </lineage>
</organism>
<protein>
    <submittedName>
        <fullName evidence="1">Uncharacterized protein</fullName>
    </submittedName>
</protein>
<dbReference type="EMBL" id="LK056650">
    <property type="protein sequence ID" value="CDS81855.1"/>
    <property type="molecule type" value="Genomic_DNA"/>
</dbReference>